<evidence type="ECO:0000313" key="1">
    <source>
        <dbReference type="EMBL" id="QBM22651.1"/>
    </source>
</evidence>
<organism evidence="1 2">
    <name type="scientific">Citrobacter arsenatis</name>
    <dbReference type="NCBI Taxonomy" id="2546350"/>
    <lineage>
        <taxon>Bacteria</taxon>
        <taxon>Pseudomonadati</taxon>
        <taxon>Pseudomonadota</taxon>
        <taxon>Gammaproteobacteria</taxon>
        <taxon>Enterobacterales</taxon>
        <taxon>Enterobacteriaceae</taxon>
        <taxon>Citrobacter</taxon>
    </lineage>
</organism>
<dbReference type="AlphaFoldDB" id="A0A4P6WP27"/>
<sequence length="108" mass="12575">MVNNIEQRIYELIRPYAGTYLFNIKKVVLTPKTDLDTDLDIDEVEAEDLMNDFFETFNVERGNFKVETYYPPESFSLNPFKKSPPVPVPDFTIGMLIESAKAGRWLYN</sequence>
<gene>
    <name evidence="1" type="ORF">E1B03_09460</name>
</gene>
<dbReference type="Pfam" id="PF07377">
    <property type="entry name" value="DUF1493"/>
    <property type="match status" value="1"/>
</dbReference>
<dbReference type="RefSeq" id="WP_133086101.1">
    <property type="nucleotide sequence ID" value="NZ_CP037864.1"/>
</dbReference>
<reference evidence="1 2" key="1">
    <citation type="submission" date="2019-03" db="EMBL/GenBank/DDBJ databases">
        <title>Complete genome sequence of an arsenate-respiring bacteria, Citrobacter sp. LY-1.</title>
        <authorList>
            <person name="Wang H."/>
            <person name="Liu Y."/>
            <person name="Li Q."/>
            <person name="Huang J."/>
        </authorList>
    </citation>
    <scope>NUCLEOTIDE SEQUENCE [LARGE SCALE GENOMIC DNA]</scope>
    <source>
        <strain evidence="1 2">LY-1</strain>
    </source>
</reference>
<dbReference type="KEGG" id="cars:E1B03_09460"/>
<dbReference type="EMBL" id="CP037864">
    <property type="protein sequence ID" value="QBM22651.1"/>
    <property type="molecule type" value="Genomic_DNA"/>
</dbReference>
<name>A0A4P6WP27_9ENTR</name>
<proteinExistence type="predicted"/>
<keyword evidence="2" id="KW-1185">Reference proteome</keyword>
<dbReference type="Proteomes" id="UP000293850">
    <property type="component" value="Chromosome"/>
</dbReference>
<protein>
    <submittedName>
        <fullName evidence="1">DUF1493 family protein</fullName>
    </submittedName>
</protein>
<evidence type="ECO:0000313" key="2">
    <source>
        <dbReference type="Proteomes" id="UP000293850"/>
    </source>
</evidence>
<accession>A0A4P6WP27</accession>
<dbReference type="InterPro" id="IPR010862">
    <property type="entry name" value="DUF1493"/>
</dbReference>